<sequence length="148" mass="17027">MSNLDPNPTFGASLADTARLLRKRFDQRLRFTGSTRAQWHAIFKISKQEGMKQAELAEALDVEPITLTRLLDRMEEGGWVQRQPDPTDRRARLLFLTDKAREALAPMRLVVEEIYEEALAGLDKAEREQLMHLLSRVRTNLSKGEDHD</sequence>
<dbReference type="RefSeq" id="WP_102114302.1">
    <property type="nucleotide sequence ID" value="NZ_BMGN01000017.1"/>
</dbReference>
<dbReference type="InterPro" id="IPR000835">
    <property type="entry name" value="HTH_MarR-typ"/>
</dbReference>
<proteinExistence type="predicted"/>
<keyword evidence="5" id="KW-1185">Reference proteome</keyword>
<dbReference type="PANTHER" id="PTHR42756:SF1">
    <property type="entry name" value="TRANSCRIPTIONAL REPRESSOR OF EMRAB OPERON"/>
    <property type="match status" value="1"/>
</dbReference>
<evidence type="ECO:0000313" key="5">
    <source>
        <dbReference type="Proteomes" id="UP000234752"/>
    </source>
</evidence>
<keyword evidence="1" id="KW-0805">Transcription regulation</keyword>
<dbReference type="InterPro" id="IPR036388">
    <property type="entry name" value="WH-like_DNA-bd_sf"/>
</dbReference>
<dbReference type="PROSITE" id="PS01117">
    <property type="entry name" value="HTH_MARR_1"/>
    <property type="match status" value="1"/>
</dbReference>
<dbReference type="PROSITE" id="PS50995">
    <property type="entry name" value="HTH_MARR_2"/>
    <property type="match status" value="1"/>
</dbReference>
<evidence type="ECO:0000313" key="4">
    <source>
        <dbReference type="EMBL" id="AUN32770.1"/>
    </source>
</evidence>
<keyword evidence="3" id="KW-0804">Transcription</keyword>
<name>A0A2K9NI61_9PROT</name>
<protein>
    <submittedName>
        <fullName evidence="4">MarR family transcriptional regulator</fullName>
    </submittedName>
</protein>
<dbReference type="Gene3D" id="1.10.10.10">
    <property type="entry name" value="Winged helix-like DNA-binding domain superfamily/Winged helix DNA-binding domain"/>
    <property type="match status" value="1"/>
</dbReference>
<dbReference type="PRINTS" id="PR00598">
    <property type="entry name" value="HTHMARR"/>
</dbReference>
<dbReference type="InterPro" id="IPR036390">
    <property type="entry name" value="WH_DNA-bd_sf"/>
</dbReference>
<evidence type="ECO:0000256" key="1">
    <source>
        <dbReference type="ARBA" id="ARBA00023015"/>
    </source>
</evidence>
<dbReference type="AlphaFoldDB" id="A0A2K9NI61"/>
<dbReference type="GO" id="GO:0003700">
    <property type="term" value="F:DNA-binding transcription factor activity"/>
    <property type="evidence" value="ECO:0007669"/>
    <property type="project" value="InterPro"/>
</dbReference>
<dbReference type="InterPro" id="IPR023187">
    <property type="entry name" value="Tscrpt_reg_MarR-type_CS"/>
</dbReference>
<keyword evidence="2" id="KW-0238">DNA-binding</keyword>
<dbReference type="SUPFAM" id="SSF46785">
    <property type="entry name" value="Winged helix' DNA-binding domain"/>
    <property type="match status" value="1"/>
</dbReference>
<dbReference type="SMART" id="SM00347">
    <property type="entry name" value="HTH_MARR"/>
    <property type="match status" value="1"/>
</dbReference>
<evidence type="ECO:0000256" key="2">
    <source>
        <dbReference type="ARBA" id="ARBA00023125"/>
    </source>
</evidence>
<organism evidence="4 5">
    <name type="scientific">Niveispirillum cyanobacteriorum</name>
    <dbReference type="NCBI Taxonomy" id="1612173"/>
    <lineage>
        <taxon>Bacteria</taxon>
        <taxon>Pseudomonadati</taxon>
        <taxon>Pseudomonadota</taxon>
        <taxon>Alphaproteobacteria</taxon>
        <taxon>Rhodospirillales</taxon>
        <taxon>Azospirillaceae</taxon>
        <taxon>Niveispirillum</taxon>
    </lineage>
</organism>
<accession>A0A2K9NI61</accession>
<dbReference type="KEGG" id="ncb:C0V82_20935"/>
<reference evidence="4 5" key="1">
    <citation type="submission" date="2017-12" db="EMBL/GenBank/DDBJ databases">
        <title>Genomes of bacteria within cyanobacterial aggregates.</title>
        <authorList>
            <person name="Cai H."/>
        </authorList>
    </citation>
    <scope>NUCLEOTIDE SEQUENCE [LARGE SCALE GENOMIC DNA]</scope>
    <source>
        <strain evidence="4 5">TH16</strain>
    </source>
</reference>
<dbReference type="Pfam" id="PF01047">
    <property type="entry name" value="MarR"/>
    <property type="match status" value="1"/>
</dbReference>
<dbReference type="EMBL" id="CP025612">
    <property type="protein sequence ID" value="AUN32770.1"/>
    <property type="molecule type" value="Genomic_DNA"/>
</dbReference>
<dbReference type="PANTHER" id="PTHR42756">
    <property type="entry name" value="TRANSCRIPTIONAL REGULATOR, MARR"/>
    <property type="match status" value="1"/>
</dbReference>
<dbReference type="Proteomes" id="UP000234752">
    <property type="component" value="Chromosome eg_2"/>
</dbReference>
<gene>
    <name evidence="4" type="ORF">C0V82_20935</name>
</gene>
<evidence type="ECO:0000256" key="3">
    <source>
        <dbReference type="ARBA" id="ARBA00023163"/>
    </source>
</evidence>
<dbReference type="GO" id="GO:0003677">
    <property type="term" value="F:DNA binding"/>
    <property type="evidence" value="ECO:0007669"/>
    <property type="project" value="UniProtKB-KW"/>
</dbReference>
<dbReference type="OrthoDB" id="5974674at2"/>